<dbReference type="InterPro" id="IPR023828">
    <property type="entry name" value="Peptidase_S8_Ser-AS"/>
</dbReference>
<dbReference type="Gene3D" id="3.40.50.200">
    <property type="entry name" value="Peptidase S8/S53 domain"/>
    <property type="match status" value="5"/>
</dbReference>
<dbReference type="InterPro" id="IPR000209">
    <property type="entry name" value="Peptidase_S8/S53_dom"/>
</dbReference>
<gene>
    <name evidence="14" type="ORF">LITE_LOCUS27673</name>
</gene>
<dbReference type="InterPro" id="IPR037045">
    <property type="entry name" value="S8pro/Inhibitor_I9_sf"/>
</dbReference>
<dbReference type="InterPro" id="IPR034197">
    <property type="entry name" value="Peptidases_S8_3"/>
</dbReference>
<keyword evidence="15" id="KW-1185">Reference proteome</keyword>
<comment type="caution">
    <text evidence="14">The sequence shown here is derived from an EMBL/GenBank/DDBJ whole genome shotgun (WGS) entry which is preliminary data.</text>
</comment>
<feature type="active site" description="Charge relay system" evidence="9">
    <location>
        <position position="782"/>
    </location>
</feature>
<dbReference type="InterPro" id="IPR010259">
    <property type="entry name" value="S8pro/Inhibitor_I9"/>
</dbReference>
<dbReference type="PANTHER" id="PTHR10795">
    <property type="entry name" value="PROPROTEIN CONVERTASE SUBTILISIN/KEXIN"/>
    <property type="match status" value="1"/>
</dbReference>
<evidence type="ECO:0000256" key="7">
    <source>
        <dbReference type="ARBA" id="ARBA00022825"/>
    </source>
</evidence>
<keyword evidence="4 9" id="KW-0645">Protease</keyword>
<keyword evidence="5" id="KW-0732">Signal</keyword>
<evidence type="ECO:0000256" key="9">
    <source>
        <dbReference type="PROSITE-ProRule" id="PRU01240"/>
    </source>
</evidence>
<evidence type="ECO:0000256" key="1">
    <source>
        <dbReference type="ARBA" id="ARBA00004613"/>
    </source>
</evidence>
<feature type="active site" description="Charge relay system" evidence="9">
    <location>
        <position position="718"/>
    </location>
</feature>
<feature type="active site" description="Charge relay system" evidence="9">
    <location>
        <position position="1108"/>
    </location>
</feature>
<dbReference type="InterPro" id="IPR041469">
    <property type="entry name" value="Subtilisin-like_FN3"/>
</dbReference>
<feature type="domain" description="Inhibitor I9" evidence="12">
    <location>
        <begin position="1333"/>
        <end position="1413"/>
    </location>
</feature>
<dbReference type="EMBL" id="CAMGYJ010000007">
    <property type="protein sequence ID" value="CAI0443430.1"/>
    <property type="molecule type" value="Genomic_DNA"/>
</dbReference>
<feature type="active site" description="Charge relay system" evidence="8 9">
    <location>
        <position position="2528"/>
    </location>
</feature>
<feature type="active site" description="Charge relay system" evidence="8 9">
    <location>
        <position position="2136"/>
    </location>
</feature>
<feature type="domain" description="Peptidase S8/S53" evidence="11">
    <location>
        <begin position="2128"/>
        <end position="2577"/>
    </location>
</feature>
<dbReference type="PROSITE" id="PS51892">
    <property type="entry name" value="SUBTILASE"/>
    <property type="match status" value="4"/>
</dbReference>
<dbReference type="InterPro" id="IPR015500">
    <property type="entry name" value="Peptidase_S8_subtilisin-rel"/>
</dbReference>
<keyword evidence="3" id="KW-0964">Secreted</keyword>
<feature type="domain" description="Subtilisin-like protease fibronectin type-III" evidence="13">
    <location>
        <begin position="1214"/>
        <end position="1287"/>
    </location>
</feature>
<dbReference type="Proteomes" id="UP001154282">
    <property type="component" value="Unassembled WGS sequence"/>
</dbReference>
<evidence type="ECO:0008006" key="16">
    <source>
        <dbReference type="Google" id="ProtNLM"/>
    </source>
</evidence>
<feature type="active site" description="Charge relay system" evidence="9">
    <location>
        <position position="1832"/>
    </location>
</feature>
<evidence type="ECO:0000256" key="5">
    <source>
        <dbReference type="ARBA" id="ARBA00022729"/>
    </source>
</evidence>
<evidence type="ECO:0000256" key="4">
    <source>
        <dbReference type="ARBA" id="ARBA00022670"/>
    </source>
</evidence>
<dbReference type="PRINTS" id="PR00723">
    <property type="entry name" value="SUBTILISIN"/>
</dbReference>
<dbReference type="FunFam" id="3.30.70.80:FF:000002">
    <property type="entry name" value="Subtilisin-like protease SBT5.3"/>
    <property type="match status" value="2"/>
</dbReference>
<evidence type="ECO:0000256" key="3">
    <source>
        <dbReference type="ARBA" id="ARBA00022525"/>
    </source>
</evidence>
<feature type="domain" description="Inhibitor I9" evidence="12">
    <location>
        <begin position="2030"/>
        <end position="2107"/>
    </location>
</feature>
<accession>A0AAV0MC96</accession>
<feature type="domain" description="Subtilisin-like protease fibronectin type-III" evidence="13">
    <location>
        <begin position="2634"/>
        <end position="2732"/>
    </location>
</feature>
<feature type="domain" description="Peptidase S8/S53" evidence="11">
    <location>
        <begin position="38"/>
        <end position="462"/>
    </location>
</feature>
<evidence type="ECO:0000256" key="6">
    <source>
        <dbReference type="ARBA" id="ARBA00022801"/>
    </source>
</evidence>
<organism evidence="14 15">
    <name type="scientific">Linum tenue</name>
    <dbReference type="NCBI Taxonomy" id="586396"/>
    <lineage>
        <taxon>Eukaryota</taxon>
        <taxon>Viridiplantae</taxon>
        <taxon>Streptophyta</taxon>
        <taxon>Embryophyta</taxon>
        <taxon>Tracheophyta</taxon>
        <taxon>Spermatophyta</taxon>
        <taxon>Magnoliopsida</taxon>
        <taxon>eudicotyledons</taxon>
        <taxon>Gunneridae</taxon>
        <taxon>Pentapetalae</taxon>
        <taxon>rosids</taxon>
        <taxon>fabids</taxon>
        <taxon>Malpighiales</taxon>
        <taxon>Linaceae</taxon>
        <taxon>Linum</taxon>
    </lineage>
</organism>
<feature type="domain" description="Peptidase S8/S53" evidence="11">
    <location>
        <begin position="1434"/>
        <end position="1881"/>
    </location>
</feature>
<dbReference type="InterPro" id="IPR045051">
    <property type="entry name" value="SBT"/>
</dbReference>
<reference evidence="14" key="1">
    <citation type="submission" date="2022-08" db="EMBL/GenBank/DDBJ databases">
        <authorList>
            <person name="Gutierrez-Valencia J."/>
        </authorList>
    </citation>
    <scope>NUCLEOTIDE SEQUENCE</scope>
</reference>
<feature type="active site" description="Charge relay system" evidence="9">
    <location>
        <position position="1442"/>
    </location>
</feature>
<name>A0AAV0MC96_9ROSI</name>
<evidence type="ECO:0000256" key="2">
    <source>
        <dbReference type="ARBA" id="ARBA00011073"/>
    </source>
</evidence>
<feature type="active site" description="Charge relay system" evidence="9">
    <location>
        <position position="1506"/>
    </location>
</feature>
<evidence type="ECO:0000259" key="13">
    <source>
        <dbReference type="Pfam" id="PF17766"/>
    </source>
</evidence>
<evidence type="ECO:0000256" key="8">
    <source>
        <dbReference type="PIRSR" id="PIRSR615500-1"/>
    </source>
</evidence>
<feature type="domain" description="Peptidase S8/S53" evidence="11">
    <location>
        <begin position="710"/>
        <end position="1157"/>
    </location>
</feature>
<feature type="active site" description="Charge relay system" evidence="9">
    <location>
        <position position="112"/>
    </location>
</feature>
<dbReference type="Pfam" id="PF17766">
    <property type="entry name" value="fn3_6"/>
    <property type="match status" value="4"/>
</dbReference>
<dbReference type="SUPFAM" id="SSF52743">
    <property type="entry name" value="Subtilisin-like"/>
    <property type="match status" value="4"/>
</dbReference>
<proteinExistence type="inferred from homology"/>
<feature type="domain" description="Subtilisin-like protease fibronectin type-III" evidence="13">
    <location>
        <begin position="517"/>
        <end position="611"/>
    </location>
</feature>
<dbReference type="Gene3D" id="2.60.40.2310">
    <property type="match status" value="4"/>
</dbReference>
<evidence type="ECO:0000313" key="14">
    <source>
        <dbReference type="EMBL" id="CAI0443430.1"/>
    </source>
</evidence>
<dbReference type="FunFam" id="3.40.50.200:FF:000006">
    <property type="entry name" value="Subtilisin-like protease SBT1.5"/>
    <property type="match status" value="3"/>
</dbReference>
<dbReference type="Gene3D" id="3.50.30.30">
    <property type="match status" value="3"/>
</dbReference>
<feature type="active site" description="Charge relay system" evidence="9">
    <location>
        <position position="46"/>
    </location>
</feature>
<dbReference type="GO" id="GO:0009609">
    <property type="term" value="P:response to symbiotic bacterium"/>
    <property type="evidence" value="ECO:0007669"/>
    <property type="project" value="UniProtKB-ARBA"/>
</dbReference>
<dbReference type="InterPro" id="IPR036852">
    <property type="entry name" value="Peptidase_S8/S53_dom_sf"/>
</dbReference>
<feature type="domain" description="Subtilisin-like protease fibronectin type-III" evidence="13">
    <location>
        <begin position="1938"/>
        <end position="2029"/>
    </location>
</feature>
<comment type="subcellular location">
    <subcellularLocation>
        <location evidence="1">Secreted</location>
    </subcellularLocation>
</comment>
<evidence type="ECO:0000259" key="12">
    <source>
        <dbReference type="Pfam" id="PF05922"/>
    </source>
</evidence>
<dbReference type="GO" id="GO:0005576">
    <property type="term" value="C:extracellular region"/>
    <property type="evidence" value="ECO:0007669"/>
    <property type="project" value="UniProtKB-SubCell"/>
</dbReference>
<evidence type="ECO:0000259" key="11">
    <source>
        <dbReference type="Pfam" id="PF00082"/>
    </source>
</evidence>
<feature type="active site" description="Charge relay system" evidence="8 9">
    <location>
        <position position="2200"/>
    </location>
</feature>
<dbReference type="GO" id="GO:0004252">
    <property type="term" value="F:serine-type endopeptidase activity"/>
    <property type="evidence" value="ECO:0007669"/>
    <property type="project" value="UniProtKB-UniRule"/>
</dbReference>
<dbReference type="PROSITE" id="PS00138">
    <property type="entry name" value="SUBTILASE_SER"/>
    <property type="match status" value="4"/>
</dbReference>
<dbReference type="CDD" id="cd04852">
    <property type="entry name" value="Peptidases_S8_3"/>
    <property type="match status" value="3"/>
</dbReference>
<evidence type="ECO:0000256" key="10">
    <source>
        <dbReference type="SAM" id="MobiDB-lite"/>
    </source>
</evidence>
<protein>
    <recommendedName>
        <fullName evidence="16">Cucumisin</fullName>
    </recommendedName>
</protein>
<dbReference type="Pfam" id="PF00082">
    <property type="entry name" value="Peptidase_S8"/>
    <property type="match status" value="4"/>
</dbReference>
<evidence type="ECO:0000313" key="15">
    <source>
        <dbReference type="Proteomes" id="UP001154282"/>
    </source>
</evidence>
<keyword evidence="6 9" id="KW-0378">Hydrolase</keyword>
<feature type="region of interest" description="Disordered" evidence="10">
    <location>
        <begin position="768"/>
        <end position="790"/>
    </location>
</feature>
<dbReference type="Gene3D" id="3.30.70.80">
    <property type="entry name" value="Peptidase S8 propeptide/proteinase inhibitor I9"/>
    <property type="match status" value="1"/>
</dbReference>
<dbReference type="GO" id="GO:0006508">
    <property type="term" value="P:proteolysis"/>
    <property type="evidence" value="ECO:0007669"/>
    <property type="project" value="UniProtKB-KW"/>
</dbReference>
<dbReference type="Pfam" id="PF05922">
    <property type="entry name" value="Inhibitor_I9"/>
    <property type="match status" value="2"/>
</dbReference>
<keyword evidence="7 9" id="KW-0720">Serine protease</keyword>
<feature type="active site" description="Charge relay system" evidence="9">
    <location>
        <position position="411"/>
    </location>
</feature>
<dbReference type="CDD" id="cd02120">
    <property type="entry name" value="PA_subtilisin_like"/>
    <property type="match status" value="4"/>
</dbReference>
<sequence length="2737" mass="289730">MPEVVSVFPNKINKLLTTRSWDFMGFSQQRARRTSLESDVIIGVFDSGIWPASESFGDDGLGPPPAKWKGSCQFPPNNFTCNNKIVGAKFYRTNNGTFSPADVRSPVDTNGHGTHVAATAAGSLGNSCYDGDILAAFDDAVADGVDLISVSLGADISRDHFEDPIAIGSFHAMKEGILTVDSAGNDGVQGLYTVRNFSPWSLSVAATAIDRQFFAQVRLGNNQTFQGIAINTFDIGNTMYPIIYGGDAPNISGNFSSSISRLCANNSLNPDLVRGKIVLCDSIVGALVPVLAGAVGSIVATDRPAGAPAENPPSPVSVLTRRQGSTILAYIRSTRNATATISKSNVWKDEQAPYIASFSSRGPNPAILDILKPDISAPGVNVLAAWPPNAPITPYPAETRTSRFNFQYGTSMACPHVTGAAAYVKSHHPQWSPAAVKSAIMTTALPMSPLTNPDAEFAYGSGHLNPLGAIDPGLVYDAGEPDYVRLLCGQGYNTTAVRMIARDNSSCWETGNGTVWDFNYPSFAVSATADEVVARVFNRVVTNVGGSGNASYRAVVESPEGVRVRVSPGVLGFRAVGERLRFVVTVEGAVAANSTVSGSLVWDDGVHKVYIAYMGNRPNSQASLPALHFGLLHRIIGSAKVASDSLIYSYHRTFNGFAARLTEAEHQKLSAYEGVVSVFPNKIAKLHTTRSWDFIRYPKNASKSTRRQQSNLIIGVLDTGIWPESPSFDDSGYGPPPKKWKGSCQSSSNFTCNNKIIGARYYNAEGDYGPGDIPSPRDSEGHGSHTASTAAGNFVTPANLYGIANGTARGGVPAARIAVYKICWAYGCSYVDIMKAFDDACSDGIDMVSLSVGGSPLEYFRDPIAIGAFHCMKKGILTSNSAGNSGPFPGSVSNNSPWSLTVAANTIDRKLTTNVMLGNGEIYNGSSLNTFVPNKPMYPLIYGGDAPNRTAGYDGNVSKYCYSGSLDRNLVQGKIVYCEVASQGDGPIEAGAAGAIMGNYPQGDVAFPFLLPVSLLNETDGSNVLTYSNSTSDPTAVIYKTVDYLDGSSPYVVYFSSRGYNPITPDILKPDVTGPGVNILAAWSQGTTMTGQPGDTRVVAYNIISGTSMSCPHATGAAAYVKSLHRTWSPAAIKSALMTTARPLSAKYNPEAELAYGTGQINPIKAADPGLVYDAREKDYVIFLCGLGYSTKQLRLVTGDPSACTAATNGTVWDLNYPSFALSANRSGVSVTRVFHRTVTNVGSANATYKATVTAPANLKVRVSPSVLSFKTIGKKKSFALKVSTVVGQNTISEMAAISIISRLLILSLLVLPFVVKLSSAANSEDVHGRKRFIVYMGGRPVNVAGELSVSSLHVSMIQRVVGSSNFSPDLLVKSFKRSFHGFVVKLTDNEAQKIAALTGVVSIFRDESYQLQTTRSWDFIGFPQNVERLALERDIIIGMLDTGIWPESESFNDTGLGPPPARWKGICQSSSNFTCNNKIIGARFYSARQPPAAGEFASPRDSQGHGTHTASTVAGGLAPAASLYGFGNGTARGGVPSARIAVYKICLPEPIGCLASSILAAFDDAIADGVDIISLSAGASFATDYFQDPIAIGAFHAMKNGILTSNAGGNAGPDRGTMGNVSPWSLSVAASTIDRRFVTQVQLGNNVSYQGVSINTFDMNGTMFPLVYAGYVPNTNLNFTGLESRLCLNNSLDPRLVKGKIVLCAKGDREAPLQAGAVGSVMPGFQDVAGLFPIPASQLPVQDIGQVLTYINRNSNATATIRRSTEATDKLPSMVALFSSRGPNTITPNILKPDIAAPGVDILAAWSPVSPITELPADPRFSYYNIISGTSMACPHATGAAAYVKSFHPTWSPSAIKSSLMTTASPMSSEVTPDAELAYGAGQLNPVKAVNPGLIYDAEPVDYVKFLCGQGYSTRVLRLITGDRSACSQAINQTVFELNYPSFALSVSGSSSNASRTYKRVVTNVGVANSSYKAIVSATPGLKIHVAPGVLSFNSLGEKKSFTLSIQGAMAGNISSASLTWDDGEHRLYIVYMGDRPKADVPPSALHRSLLHRATGSLRLAADSLVYSYHRSFNGFAAKLTESQKDRLAGYKDVVSVFPSRMKKLHTTRSWDFLGFPQNVTRATVESDIIIGMLDTGVWPESQSFNDSGYGPPPKKWKGTCQSSSNFTCNNKIIGARYYHTEANFTTKDFSSPRDSEGHGTHTASTAAGSIVTPASVLGIASGTARGGVPSARIAVYKICWSAGCSDADILAAFDDAIADGVDIISLSVGGFSAVDYFEDSIAIGAFHSMKNGILTSNSAGNAGPAPKTVSNCSPWSLSVAASTTDRKFATNVKLGNGKVIKGSSLNTFEPGQKMYPIIYGRDAPNKTSGGDASRYCYPGSLDKDLVQGKIVYCDDASGSVEGQIEAGAIGSVIQSSSPYAEMESPFPLPVSLLGAATGAELLEYLNSTSYPTAVISKTSEYVDSSSSPHVVFFSSRGPNPITSDILKPDLTAPGLNILAAWSEGTTLSGQTGDKRIVPYNIISGTSMSCPHVSGAAAYVKSFHPTWSPAAIKSALMTTARSLSVKDNADAEFAYGSGQIDPARAADPGLVYDARESDYVKLLCGQGYTTKQLRLVTGDQIACSTKTNGTVWDLNYPSFALSSSTSGNSVTQVFHRTVTNVGKPVCSYRATVNAPSGLKVQVVPDALNFKSVGEKQEFVVTVTAALGNSTISGSLTWSTSDGGHMVRSPIVAFVRD</sequence>
<comment type="similarity">
    <text evidence="2 9">Belongs to the peptidase S8 family.</text>
</comment>